<dbReference type="Gene3D" id="2.60.120.640">
    <property type="entry name" value="gp9"/>
    <property type="match status" value="1"/>
</dbReference>
<keyword evidence="1" id="KW-1226">Viral baseplate protein</keyword>
<evidence type="ECO:0000256" key="2">
    <source>
        <dbReference type="SAM" id="MobiDB-lite"/>
    </source>
</evidence>
<dbReference type="Pfam" id="PF22670">
    <property type="entry name" value="Gp10_D3"/>
    <property type="match status" value="1"/>
</dbReference>
<comment type="subunit">
    <text evidence="1">Homotrimer; disulfide-linked. Heteromultimer with gp7; a gp10 molecule is disulfide-linked to gp7 and the other two remaining gp10 molecules form a disulfide bond.</text>
</comment>
<feature type="disulfide bond" description="Interchain (with GP7); alternate" evidence="1">
    <location>
        <position position="557"/>
    </location>
</feature>
<dbReference type="Pfam" id="PF23618">
    <property type="entry name" value="T4_gp9_10_C"/>
    <property type="match status" value="1"/>
</dbReference>
<evidence type="ECO:0000313" key="8">
    <source>
        <dbReference type="Proteomes" id="UP000465071"/>
    </source>
</evidence>
<dbReference type="Gene3D" id="1.20.5.960">
    <property type="entry name" value="Bacteriophage t4 gene product 9 (gp9)"/>
    <property type="match status" value="1"/>
</dbReference>
<organism evidence="7 8">
    <name type="scientific">Enterobacter phage vB_EclM_CIP9</name>
    <dbReference type="NCBI Taxonomy" id="2696340"/>
    <lineage>
        <taxon>Viruses</taxon>
        <taxon>Duplodnaviria</taxon>
        <taxon>Heunggongvirae</taxon>
        <taxon>Uroviricota</taxon>
        <taxon>Caudoviricetes</taxon>
        <taxon>Pantevenvirales</taxon>
        <taxon>Straboviridae</taxon>
        <taxon>Tevenvirinae</taxon>
        <taxon>Kanagawavirus</taxon>
        <taxon>Kanagawavirus cipnine</taxon>
    </lineage>
</organism>
<keyword evidence="1" id="KW-0426">Late protein</keyword>
<dbReference type="GO" id="GO:0098025">
    <property type="term" value="C:virus tail, baseplate"/>
    <property type="evidence" value="ECO:0007669"/>
    <property type="project" value="UniProtKB-UniRule"/>
</dbReference>
<evidence type="ECO:0000259" key="3">
    <source>
        <dbReference type="Pfam" id="PF07880"/>
    </source>
</evidence>
<feature type="domain" description="Baseplate structural protein Gp9/Gp10 N-terminal" evidence="3">
    <location>
        <begin position="2"/>
        <end position="152"/>
    </location>
</feature>
<feature type="domain" description="Baseplate structural protein Gp10 C-terminal" evidence="4">
    <location>
        <begin position="453"/>
        <end position="604"/>
    </location>
</feature>
<feature type="disulfide bond" description="Interchain; alternate" evidence="1">
    <location>
        <position position="557"/>
    </location>
</feature>
<evidence type="ECO:0000256" key="1">
    <source>
        <dbReference type="HAMAP-Rule" id="MF_04106"/>
    </source>
</evidence>
<evidence type="ECO:0000259" key="5">
    <source>
        <dbReference type="Pfam" id="PF22670"/>
    </source>
</evidence>
<protein>
    <recommendedName>
        <fullName evidence="1">Baseplate wedge protein gp10</fullName>
    </recommendedName>
</protein>
<keyword evidence="1" id="KW-0946">Virion</keyword>
<dbReference type="GO" id="GO:0098003">
    <property type="term" value="P:viral tail assembly"/>
    <property type="evidence" value="ECO:0007669"/>
    <property type="project" value="UniProtKB-KW"/>
</dbReference>
<comment type="subcellular location">
    <subcellularLocation>
        <location evidence="1">Virion</location>
    </subcellularLocation>
    <text evidence="1">Present in the baseplate.</text>
</comment>
<dbReference type="InterPro" id="IPR054430">
    <property type="entry name" value="Gp10_D3"/>
</dbReference>
<name>A0A6B9XYR7_9CAUD</name>
<dbReference type="Pfam" id="PF07880">
    <property type="entry name" value="T4_gp9_10_N"/>
    <property type="match status" value="1"/>
</dbReference>
<dbReference type="EMBL" id="MN882610">
    <property type="protein sequence ID" value="QHS01816.1"/>
    <property type="molecule type" value="Genomic_DNA"/>
</dbReference>
<feature type="region of interest" description="Disordered" evidence="2">
    <location>
        <begin position="505"/>
        <end position="524"/>
    </location>
</feature>
<dbReference type="Proteomes" id="UP000465071">
    <property type="component" value="Segment"/>
</dbReference>
<keyword evidence="1" id="KW-1227">Viral tail protein</keyword>
<dbReference type="InterPro" id="IPR027411">
    <property type="entry name" value="Gp9/Gp10_mid_dom_sf"/>
</dbReference>
<feature type="domain" description="Baseplate wedge protein gp10" evidence="5">
    <location>
        <begin position="270"/>
        <end position="392"/>
    </location>
</feature>
<keyword evidence="1" id="KW-1015">Disulfide bond</keyword>
<evidence type="ECO:0000259" key="6">
    <source>
        <dbReference type="Pfam" id="PF23618"/>
    </source>
</evidence>
<reference evidence="8" key="1">
    <citation type="submission" date="2019-12" db="EMBL/GenBank/DDBJ databases">
        <authorList>
            <person name="Wang K."/>
            <person name="Tamayo M.G."/>
            <person name="Penner T.V."/>
            <person name="Cook B.W.M."/>
            <person name="Court D.A."/>
            <person name="Theriault S.S."/>
        </authorList>
    </citation>
    <scope>NUCLEOTIDE SEQUENCE [LARGE SCALE GENOMIC DNA]</scope>
</reference>
<keyword evidence="1" id="KW-1188">Viral release from host cell</keyword>
<feature type="compositionally biased region" description="Polar residues" evidence="2">
    <location>
        <begin position="505"/>
        <end position="518"/>
    </location>
</feature>
<dbReference type="InterPro" id="IPR056391">
    <property type="entry name" value="Baseplate_gp9_C"/>
</dbReference>
<gene>
    <name evidence="7" type="ORF">CPT_CIP9_280</name>
</gene>
<comment type="function">
    <text evidence="1">Baseplate protein. Involved in the tail assembly.</text>
</comment>
<feature type="domain" description="Baseplate protein gp9-like C-terminal" evidence="6">
    <location>
        <begin position="158"/>
        <end position="268"/>
    </location>
</feature>
<evidence type="ECO:0000313" key="7">
    <source>
        <dbReference type="EMBL" id="QHS01816.1"/>
    </source>
</evidence>
<comment type="similarity">
    <text evidence="1">Belongs to the T4likevirus baseplate wedge protein gp10 family.</text>
</comment>
<evidence type="ECO:0000259" key="4">
    <source>
        <dbReference type="Pfam" id="PF21939"/>
    </source>
</evidence>
<dbReference type="SUPFAM" id="SSF50017">
    <property type="entry name" value="gp9"/>
    <property type="match status" value="1"/>
</dbReference>
<keyword evidence="1" id="KW-1245">Viral tail assembly</keyword>
<dbReference type="InterPro" id="IPR008987">
    <property type="entry name" value="Baseplate_struct_prot_Gp9/10_N"/>
</dbReference>
<proteinExistence type="evidence at transcript level"/>
<dbReference type="InterPro" id="IPR034695">
    <property type="entry name" value="BP10_T4"/>
</dbReference>
<keyword evidence="8" id="KW-1185">Reference proteome</keyword>
<dbReference type="InterPro" id="IPR036240">
    <property type="entry name" value="Gp9-like_sf"/>
</dbReference>
<dbReference type="InterPro" id="IPR053827">
    <property type="entry name" value="Gp10_C"/>
</dbReference>
<accession>A0A6B9XYR7</accession>
<sequence>MKQNLNVGNVVDDGTGDYLRKGGLKLNNNFDELYYQLGDGSFPHAAGAWKTYSATQGAVLAASFGKSYALNTTSGRITVNLPKGNIDKYNYVIRLRDVFGTWQRNPVRVVPAAGDTIKGSPNAVEINRNFADLELVYCSPGRWEYIKNKSIDRIDNNDIATVATQEFIATQGQRDFMNVFSAHDYNPTNLKVFHRGNLLFYGKDNVFDPVNAEVGSPVPGNSTALQAYDGKNIRLRNACNEGDTVIVVSYMDGLGQWRSSYNRRQVRVLDSKYTNKTTINGSVIVDDLENKKVFTMAELGVTPDQPVNPNAVELSINSVLQYQAGTAGLPVFRCEGADTEDADDCYALGGQWVESATDFLFDTGSDGIIVEEVRFDKPLEHGDIITLVWYNNNIGTTLELEEILLETDSRYVSGMDTVNITGDVRITDVNNPFWPNVEPVSPTEYQPNTVPAIFDLVYPVGTIYENTVNPNNPSTYMGFGLWKRLEGTVLVGWSSSPGTRFNLNNNHLDTTGKQQSTAGGTGGNDDLTLKAGQIPMLRTDDKVLVVDPNGPIVVGGCQFDPDASGPAYTKYREAQATINKENIIDPASIDIMNPYITVYRWMRVA</sequence>
<dbReference type="HAMAP" id="MF_04106">
    <property type="entry name" value="BP10_T4"/>
    <property type="match status" value="1"/>
</dbReference>
<dbReference type="GO" id="GO:0019076">
    <property type="term" value="P:viral release from host cell"/>
    <property type="evidence" value="ECO:0007669"/>
    <property type="project" value="InterPro"/>
</dbReference>
<comment type="induction">
    <text evidence="1">Expressed in the late phase of the viral replicative cycle.</text>
</comment>
<dbReference type="Pfam" id="PF21939">
    <property type="entry name" value="Gp10_C"/>
    <property type="match status" value="1"/>
</dbReference>